<sequence length="324" mass="35821">MARAQLALLVVCSLVLALTVAGQRPPKYRKLVRCNSRHLYRKCKDFMYCPARCPRSCYVDCETCKPICVCNAPGAVCGDPRFIGGDGITFYFHGRKNQDFCLFSDSGLHINAHFIGKRDPTMTRDFTWVQAIALLLDDHRLYVGAQNTATWDDAVDRLMITFDGERVQIPTKEGAKWQPSSARAVSIVRTSTANAVTVEVEGKLKITLNAVPITEEESRVHSYGVTKDDCIAHLELGFKFYSLSPDVDGVLGQTYREDYVSRVDVTKNMPVMGGADKFFVSDMFSADCAVSRFGREAGGIAMPVEHEDVKCSSGMGGRGIVCKK</sequence>
<name>A0A4S8IMB8_MUSBA</name>
<dbReference type="PANTHER" id="PTHR31656">
    <property type="entry name" value="ROOT CAP DOMAIN-CONTAINING PROTEIN"/>
    <property type="match status" value="1"/>
</dbReference>
<organism evidence="2 3">
    <name type="scientific">Musa balbisiana</name>
    <name type="common">Banana</name>
    <dbReference type="NCBI Taxonomy" id="52838"/>
    <lineage>
        <taxon>Eukaryota</taxon>
        <taxon>Viridiplantae</taxon>
        <taxon>Streptophyta</taxon>
        <taxon>Embryophyta</taxon>
        <taxon>Tracheophyta</taxon>
        <taxon>Spermatophyta</taxon>
        <taxon>Magnoliopsida</taxon>
        <taxon>Liliopsida</taxon>
        <taxon>Zingiberales</taxon>
        <taxon>Musaceae</taxon>
        <taxon>Musa</taxon>
    </lineage>
</organism>
<evidence type="ECO:0000313" key="3">
    <source>
        <dbReference type="Proteomes" id="UP000317650"/>
    </source>
</evidence>
<dbReference type="STRING" id="52838.A0A4S8IMB8"/>
<reference evidence="2 3" key="1">
    <citation type="journal article" date="2019" name="Nat. Plants">
        <title>Genome sequencing of Musa balbisiana reveals subgenome evolution and function divergence in polyploid bananas.</title>
        <authorList>
            <person name="Yao X."/>
        </authorList>
    </citation>
    <scope>NUCLEOTIDE SEQUENCE [LARGE SCALE GENOMIC DNA]</scope>
    <source>
        <strain evidence="3">cv. DH-PKW</strain>
        <tissue evidence="2">Leaves</tissue>
    </source>
</reference>
<keyword evidence="3" id="KW-1185">Reference proteome</keyword>
<dbReference type="InterPro" id="IPR009646">
    <property type="entry name" value="Root_cap"/>
</dbReference>
<feature type="signal peptide" evidence="1">
    <location>
        <begin position="1"/>
        <end position="22"/>
    </location>
</feature>
<keyword evidence="1" id="KW-0732">Signal</keyword>
<evidence type="ECO:0000313" key="2">
    <source>
        <dbReference type="EMBL" id="THU49339.1"/>
    </source>
</evidence>
<accession>A0A4S8IMB8</accession>
<feature type="chain" id="PRO_5020580362" description="Root cap" evidence="1">
    <location>
        <begin position="23"/>
        <end position="324"/>
    </location>
</feature>
<dbReference type="Proteomes" id="UP000317650">
    <property type="component" value="Chromosome 6"/>
</dbReference>
<dbReference type="EMBL" id="PYDT01000009">
    <property type="protein sequence ID" value="THU49339.1"/>
    <property type="molecule type" value="Genomic_DNA"/>
</dbReference>
<comment type="caution">
    <text evidence="2">The sequence shown here is derived from an EMBL/GenBank/DDBJ whole genome shotgun (WGS) entry which is preliminary data.</text>
</comment>
<proteinExistence type="predicted"/>
<gene>
    <name evidence="2" type="ORF">C4D60_Mb06t08530</name>
</gene>
<evidence type="ECO:0008006" key="4">
    <source>
        <dbReference type="Google" id="ProtNLM"/>
    </source>
</evidence>
<evidence type="ECO:0000256" key="1">
    <source>
        <dbReference type="SAM" id="SignalP"/>
    </source>
</evidence>
<protein>
    <recommendedName>
        <fullName evidence="4">Root cap</fullName>
    </recommendedName>
</protein>
<dbReference type="AlphaFoldDB" id="A0A4S8IMB8"/>
<dbReference type="Pfam" id="PF06830">
    <property type="entry name" value="Root_cap"/>
    <property type="match status" value="1"/>
</dbReference>